<gene>
    <name evidence="1" type="ORF">BLL40_09810</name>
</gene>
<dbReference type="InterPro" id="IPR016155">
    <property type="entry name" value="Mopterin_synth/thiamin_S_b"/>
</dbReference>
<organism evidence="1 2">
    <name type="scientific">Domibacillus mangrovi</name>
    <dbReference type="NCBI Taxonomy" id="1714354"/>
    <lineage>
        <taxon>Bacteria</taxon>
        <taxon>Bacillati</taxon>
        <taxon>Bacillota</taxon>
        <taxon>Bacilli</taxon>
        <taxon>Bacillales</taxon>
        <taxon>Bacillaceae</taxon>
        <taxon>Domibacillus</taxon>
    </lineage>
</organism>
<dbReference type="OrthoDB" id="9798559at2"/>
<dbReference type="InterPro" id="IPR010035">
    <property type="entry name" value="Thi_S"/>
</dbReference>
<dbReference type="RefSeq" id="WP_073711726.1">
    <property type="nucleotide sequence ID" value="NZ_MRWQ01000007.1"/>
</dbReference>
<dbReference type="Proteomes" id="UP000186524">
    <property type="component" value="Unassembled WGS sequence"/>
</dbReference>
<dbReference type="Gene3D" id="3.10.20.30">
    <property type="match status" value="1"/>
</dbReference>
<dbReference type="PANTHER" id="PTHR34472">
    <property type="entry name" value="SULFUR CARRIER PROTEIN THIS"/>
    <property type="match status" value="1"/>
</dbReference>
<dbReference type="STRING" id="1714354.BLL40_09810"/>
<sequence length="67" mass="7506">MNMTVNGRDVQLPDYVTTVRDLLDHFKLNKDMAIVELNQLILDKTTRDDAALSDGDRIEIVQFVGGG</sequence>
<accession>A0A1Q5P2M1</accession>
<name>A0A1Q5P2M1_9BACI</name>
<dbReference type="InterPro" id="IPR012675">
    <property type="entry name" value="Beta-grasp_dom_sf"/>
</dbReference>
<protein>
    <submittedName>
        <fullName evidence="1">Thiamine biosynthesis protein ThiS</fullName>
    </submittedName>
</protein>
<dbReference type="PANTHER" id="PTHR34472:SF1">
    <property type="entry name" value="SULFUR CARRIER PROTEIN THIS"/>
    <property type="match status" value="1"/>
</dbReference>
<dbReference type="AlphaFoldDB" id="A0A1Q5P2M1"/>
<dbReference type="SUPFAM" id="SSF54285">
    <property type="entry name" value="MoaD/ThiS"/>
    <property type="match status" value="1"/>
</dbReference>
<evidence type="ECO:0000313" key="2">
    <source>
        <dbReference type="Proteomes" id="UP000186524"/>
    </source>
</evidence>
<dbReference type="NCBIfam" id="TIGR01683">
    <property type="entry name" value="thiS"/>
    <property type="match status" value="1"/>
</dbReference>
<evidence type="ECO:0000313" key="1">
    <source>
        <dbReference type="EMBL" id="OKL36497.1"/>
    </source>
</evidence>
<dbReference type="Pfam" id="PF02597">
    <property type="entry name" value="ThiS"/>
    <property type="match status" value="1"/>
</dbReference>
<comment type="caution">
    <text evidence="1">The sequence shown here is derived from an EMBL/GenBank/DDBJ whole genome shotgun (WGS) entry which is preliminary data.</text>
</comment>
<dbReference type="CDD" id="cd00565">
    <property type="entry name" value="Ubl_ThiS"/>
    <property type="match status" value="1"/>
</dbReference>
<dbReference type="EMBL" id="MRWQ01000007">
    <property type="protein sequence ID" value="OKL36497.1"/>
    <property type="molecule type" value="Genomic_DNA"/>
</dbReference>
<dbReference type="InterPro" id="IPR003749">
    <property type="entry name" value="ThiS/MoaD-like"/>
</dbReference>
<proteinExistence type="predicted"/>
<reference evidence="1 2" key="1">
    <citation type="submission" date="2016-12" db="EMBL/GenBank/DDBJ databases">
        <title>Domibacillus sp. SAOS 44 whole genome sequencing.</title>
        <authorList>
            <person name="Verma A."/>
            <person name="Krishnamurthi S."/>
        </authorList>
    </citation>
    <scope>NUCLEOTIDE SEQUENCE [LARGE SCALE GENOMIC DNA]</scope>
    <source>
        <strain evidence="1 2">SAOS 44</strain>
    </source>
</reference>
<keyword evidence="2" id="KW-1185">Reference proteome</keyword>